<name>A0A7Y0AG21_9BACT</name>
<dbReference type="RefSeq" id="WP_169532323.1">
    <property type="nucleotide sequence ID" value="NZ_JABBGH010000002.1"/>
</dbReference>
<organism evidence="2 3">
    <name type="scientific">Hymenobacter polaris</name>
    <dbReference type="NCBI Taxonomy" id="2682546"/>
    <lineage>
        <taxon>Bacteria</taxon>
        <taxon>Pseudomonadati</taxon>
        <taxon>Bacteroidota</taxon>
        <taxon>Cytophagia</taxon>
        <taxon>Cytophagales</taxon>
        <taxon>Hymenobacteraceae</taxon>
        <taxon>Hymenobacter</taxon>
    </lineage>
</organism>
<dbReference type="EMBL" id="JABBGH010000002">
    <property type="protein sequence ID" value="NML66694.1"/>
    <property type="molecule type" value="Genomic_DNA"/>
</dbReference>
<dbReference type="Proteomes" id="UP000559626">
    <property type="component" value="Unassembled WGS sequence"/>
</dbReference>
<feature type="region of interest" description="Disordered" evidence="1">
    <location>
        <begin position="81"/>
        <end position="102"/>
    </location>
</feature>
<comment type="caution">
    <text evidence="2">The sequence shown here is derived from an EMBL/GenBank/DDBJ whole genome shotgun (WGS) entry which is preliminary data.</text>
</comment>
<keyword evidence="3" id="KW-1185">Reference proteome</keyword>
<sequence>MSDSDFHATSDEEWAGLMQQLRRQPRAQPQPFFYARVRARLATQQAAAIAWLPAWVRRPAYAALLGALVLAVSGDNAALRPAASASQSDGYQAGQPTQLAPR</sequence>
<protein>
    <submittedName>
        <fullName evidence="2">Uncharacterized protein</fullName>
    </submittedName>
</protein>
<evidence type="ECO:0000313" key="3">
    <source>
        <dbReference type="Proteomes" id="UP000559626"/>
    </source>
</evidence>
<evidence type="ECO:0000256" key="1">
    <source>
        <dbReference type="SAM" id="MobiDB-lite"/>
    </source>
</evidence>
<gene>
    <name evidence="2" type="ORF">HHL22_15915</name>
</gene>
<proteinExistence type="predicted"/>
<evidence type="ECO:0000313" key="2">
    <source>
        <dbReference type="EMBL" id="NML66694.1"/>
    </source>
</evidence>
<reference evidence="2 3" key="1">
    <citation type="submission" date="2020-04" db="EMBL/GenBank/DDBJ databases">
        <title>Hymenobacter polaris sp. nov., isolated from Arctic soil.</title>
        <authorList>
            <person name="Dahal R.H."/>
        </authorList>
    </citation>
    <scope>NUCLEOTIDE SEQUENCE [LARGE SCALE GENOMIC DNA]</scope>
    <source>
        <strain evidence="2 3">RP-2-7</strain>
    </source>
</reference>
<feature type="compositionally biased region" description="Polar residues" evidence="1">
    <location>
        <begin position="84"/>
        <end position="102"/>
    </location>
</feature>
<accession>A0A7Y0AG21</accession>
<dbReference type="AlphaFoldDB" id="A0A7Y0AG21"/>